<evidence type="ECO:0000313" key="5">
    <source>
        <dbReference type="Proteomes" id="UP001230188"/>
    </source>
</evidence>
<dbReference type="Proteomes" id="UP001230188">
    <property type="component" value="Unassembled WGS sequence"/>
</dbReference>
<organism evidence="4 5">
    <name type="scientific">Chrysophaeum taylorii</name>
    <dbReference type="NCBI Taxonomy" id="2483200"/>
    <lineage>
        <taxon>Eukaryota</taxon>
        <taxon>Sar</taxon>
        <taxon>Stramenopiles</taxon>
        <taxon>Ochrophyta</taxon>
        <taxon>Pelagophyceae</taxon>
        <taxon>Pelagomonadales</taxon>
        <taxon>Pelagomonadaceae</taxon>
        <taxon>Chrysophaeum</taxon>
    </lineage>
</organism>
<accession>A0AAD7UF00</accession>
<sequence>MSVRWMVFLTAAQPAGAALSQTAAPASTRDKLSLFSERPEDALYDRYALALAATERSRELRDEALREAVGQWRWAWTRRFRRSNVCDPRCREIANNPRWRSACARHAVVSARVIDAVAGLSVAEFNQLSRVVAASPTLKKKVLHQAYLYRIASRIEDRRDGPEIHPPLEEIEPPRQPRAPDSMRAFASLAQKVEKLRQQQRAELIAALGIDEFPDYPVCDDRVLPFMAPEVREMCRSFPTQAADLVRSHGVDFDTFERLLSKADKDPFFRWRLARAMRQLEAQRQRYHKQQPPPLYS</sequence>
<feature type="compositionally biased region" description="Basic and acidic residues" evidence="1">
    <location>
        <begin position="160"/>
        <end position="175"/>
    </location>
</feature>
<feature type="region of interest" description="Disordered" evidence="1">
    <location>
        <begin position="160"/>
        <end position="179"/>
    </location>
</feature>
<evidence type="ECO:0000256" key="2">
    <source>
        <dbReference type="SAM" id="SignalP"/>
    </source>
</evidence>
<proteinExistence type="predicted"/>
<dbReference type="Pfam" id="PF13767">
    <property type="entry name" value="DUF4168"/>
    <property type="match status" value="1"/>
</dbReference>
<feature type="domain" description="DUF4168" evidence="3">
    <location>
        <begin position="181"/>
        <end position="272"/>
    </location>
</feature>
<reference evidence="4" key="1">
    <citation type="submission" date="2023-01" db="EMBL/GenBank/DDBJ databases">
        <title>Metagenome sequencing of chrysophaentin producing Chrysophaeum taylorii.</title>
        <authorList>
            <person name="Davison J."/>
            <person name="Bewley C."/>
        </authorList>
    </citation>
    <scope>NUCLEOTIDE SEQUENCE</scope>
    <source>
        <strain evidence="4">NIES-1699</strain>
    </source>
</reference>
<gene>
    <name evidence="4" type="ORF">CTAYLR_009788</name>
</gene>
<feature type="chain" id="PRO_5042100247" description="DUF4168 domain-containing protein" evidence="2">
    <location>
        <begin position="18"/>
        <end position="297"/>
    </location>
</feature>
<dbReference type="InterPro" id="IPR025433">
    <property type="entry name" value="DUF4168"/>
</dbReference>
<dbReference type="EMBL" id="JAQMWT010000337">
    <property type="protein sequence ID" value="KAJ8604218.1"/>
    <property type="molecule type" value="Genomic_DNA"/>
</dbReference>
<dbReference type="AlphaFoldDB" id="A0AAD7UF00"/>
<evidence type="ECO:0000259" key="3">
    <source>
        <dbReference type="Pfam" id="PF13767"/>
    </source>
</evidence>
<keyword evidence="5" id="KW-1185">Reference proteome</keyword>
<keyword evidence="2" id="KW-0732">Signal</keyword>
<evidence type="ECO:0000313" key="4">
    <source>
        <dbReference type="EMBL" id="KAJ8604218.1"/>
    </source>
</evidence>
<protein>
    <recommendedName>
        <fullName evidence="3">DUF4168 domain-containing protein</fullName>
    </recommendedName>
</protein>
<name>A0AAD7UF00_9STRA</name>
<comment type="caution">
    <text evidence="4">The sequence shown here is derived from an EMBL/GenBank/DDBJ whole genome shotgun (WGS) entry which is preliminary data.</text>
</comment>
<feature type="signal peptide" evidence="2">
    <location>
        <begin position="1"/>
        <end position="17"/>
    </location>
</feature>
<evidence type="ECO:0000256" key="1">
    <source>
        <dbReference type="SAM" id="MobiDB-lite"/>
    </source>
</evidence>